<dbReference type="Pfam" id="PF02272">
    <property type="entry name" value="DHHA1"/>
    <property type="match status" value="1"/>
</dbReference>
<dbReference type="GO" id="GO:0003676">
    <property type="term" value="F:nucleic acid binding"/>
    <property type="evidence" value="ECO:0007669"/>
    <property type="project" value="UniProtKB-UniRule"/>
</dbReference>
<dbReference type="PROSITE" id="PS50887">
    <property type="entry name" value="GGDEF"/>
    <property type="match status" value="1"/>
</dbReference>
<dbReference type="PANTHER" id="PTHR47618:SF2">
    <property type="entry name" value="CYCLIC-DI-AMP PHOSPHODIESTERASE GDPP"/>
    <property type="match status" value="1"/>
</dbReference>
<dbReference type="AlphaFoldDB" id="A0A288Q5L2"/>
<keyword evidence="3" id="KW-0812">Transmembrane</keyword>
<comment type="subcellular location">
    <subcellularLocation>
        <location evidence="1">Cell membrane</location>
        <topology evidence="1">Multi-pass membrane protein</topology>
    </subcellularLocation>
</comment>
<dbReference type="Proteomes" id="UP000254912">
    <property type="component" value="Unassembled WGS sequence"/>
</dbReference>
<feature type="binding site" evidence="7">
    <location>
        <position position="358"/>
    </location>
    <ligand>
        <name>Mn(2+)</name>
        <dbReference type="ChEBI" id="CHEBI:29035"/>
        <label>1</label>
    </ligand>
</feature>
<organism evidence="8 9">
    <name type="scientific">Weissella soli</name>
    <dbReference type="NCBI Taxonomy" id="155866"/>
    <lineage>
        <taxon>Bacteria</taxon>
        <taxon>Bacillati</taxon>
        <taxon>Bacillota</taxon>
        <taxon>Bacilli</taxon>
        <taxon>Lactobacillales</taxon>
        <taxon>Lactobacillaceae</taxon>
        <taxon>Weissella</taxon>
    </lineage>
</organism>
<dbReference type="Gene3D" id="3.10.310.30">
    <property type="match status" value="1"/>
</dbReference>
<keyword evidence="9" id="KW-1185">Reference proteome</keyword>
<feature type="binding site" evidence="7">
    <location>
        <position position="516"/>
    </location>
    <ligand>
        <name>Mn(2+)</name>
        <dbReference type="ChEBI" id="CHEBI:29035"/>
        <label>2</label>
    </ligand>
</feature>
<accession>A0A288Q5L2</accession>
<protein>
    <recommendedName>
        <fullName evidence="6">Cyclic-di-AMP phosphodiesterase</fullName>
        <ecNumber evidence="6">3.1.4.-</ecNumber>
    </recommendedName>
</protein>
<keyword evidence="6" id="KW-0378">Hydrolase</keyword>
<dbReference type="InterPro" id="IPR051319">
    <property type="entry name" value="Oligoribo/pAp-PDE_c-di-AMP_PDE"/>
</dbReference>
<keyword evidence="2 6" id="KW-1003">Cell membrane</keyword>
<evidence type="ECO:0000256" key="1">
    <source>
        <dbReference type="ARBA" id="ARBA00004651"/>
    </source>
</evidence>
<reference evidence="8 9" key="1">
    <citation type="submission" date="2018-07" db="EMBL/GenBank/DDBJ databases">
        <title>Genomic Encyclopedia of Type Strains, Phase III (KMG-III): the genomes of soil and plant-associated and newly described type strains.</title>
        <authorList>
            <person name="Whitman W."/>
        </authorList>
    </citation>
    <scope>NUCLEOTIDE SEQUENCE [LARGE SCALE GENOMIC DNA]</scope>
    <source>
        <strain evidence="8 9">CECT 7031</strain>
    </source>
</reference>
<keyword evidence="4" id="KW-1133">Transmembrane helix</keyword>
<comment type="catalytic activity">
    <reaction evidence="6">
        <text>3',3'-c-di-AMP + H2O = 5'-O-phosphonoadenylyl-(3'-&gt;5')-adenosine + H(+)</text>
        <dbReference type="Rhea" id="RHEA:54420"/>
        <dbReference type="ChEBI" id="CHEBI:15377"/>
        <dbReference type="ChEBI" id="CHEBI:15378"/>
        <dbReference type="ChEBI" id="CHEBI:71500"/>
        <dbReference type="ChEBI" id="CHEBI:138171"/>
    </reaction>
</comment>
<dbReference type="Gene3D" id="3.90.1640.10">
    <property type="entry name" value="inorganic pyrophosphatase (n-terminal core)"/>
    <property type="match status" value="1"/>
</dbReference>
<keyword evidence="7" id="KW-0464">Manganese</keyword>
<proteinExistence type="inferred from homology"/>
<feature type="binding site" evidence="7">
    <location>
        <position position="435"/>
    </location>
    <ligand>
        <name>Mn(2+)</name>
        <dbReference type="ChEBI" id="CHEBI:29035"/>
        <label>2</label>
    </ligand>
</feature>
<feature type="binding site" evidence="7">
    <location>
        <position position="460"/>
    </location>
    <ligand>
        <name>Mn(2+)</name>
        <dbReference type="ChEBI" id="CHEBI:29035"/>
        <label>2</label>
    </ligand>
</feature>
<comment type="cofactor">
    <cofactor evidence="7">
        <name>Mn(2+)</name>
        <dbReference type="ChEBI" id="CHEBI:29035"/>
    </cofactor>
    <text evidence="7">For phosphodiesterase activity, probably binds 2 Mn(2+) per subunit.</text>
</comment>
<feature type="binding site" evidence="7">
    <location>
        <position position="362"/>
    </location>
    <ligand>
        <name>Mn(2+)</name>
        <dbReference type="ChEBI" id="CHEBI:29035"/>
        <label>1</label>
    </ligand>
</feature>
<dbReference type="Pfam" id="PF21370">
    <property type="entry name" value="PAS_GdpP"/>
    <property type="match status" value="1"/>
</dbReference>
<dbReference type="KEGG" id="wso:WSWS_00258"/>
<dbReference type="EMBL" id="QRAS01000006">
    <property type="protein sequence ID" value="RDL01029.1"/>
    <property type="molecule type" value="Genomic_DNA"/>
</dbReference>
<dbReference type="Pfam" id="PF24898">
    <property type="entry name" value="GGDEF_GdpP"/>
    <property type="match status" value="1"/>
</dbReference>
<dbReference type="Pfam" id="PF01368">
    <property type="entry name" value="DHH"/>
    <property type="match status" value="1"/>
</dbReference>
<dbReference type="InterPro" id="IPR001667">
    <property type="entry name" value="DDH_dom"/>
</dbReference>
<dbReference type="PIRSF" id="PIRSF026583">
    <property type="entry name" value="YybT"/>
    <property type="match status" value="1"/>
</dbReference>
<feature type="binding site" evidence="7">
    <location>
        <position position="364"/>
    </location>
    <ligand>
        <name>Mn(2+)</name>
        <dbReference type="ChEBI" id="CHEBI:29035"/>
        <label>2</label>
    </ligand>
</feature>
<dbReference type="GO" id="GO:0016787">
    <property type="term" value="F:hydrolase activity"/>
    <property type="evidence" value="ECO:0007669"/>
    <property type="project" value="UniProtKB-UniRule"/>
</dbReference>
<dbReference type="Gene3D" id="3.30.450.20">
    <property type="entry name" value="PAS domain"/>
    <property type="match status" value="1"/>
</dbReference>
<feature type="binding site" evidence="7">
    <location>
        <position position="435"/>
    </location>
    <ligand>
        <name>Mn(2+)</name>
        <dbReference type="ChEBI" id="CHEBI:29035"/>
        <label>1</label>
    </ligand>
</feature>
<dbReference type="InterPro" id="IPR049553">
    <property type="entry name" value="GdpP-like_PAS"/>
</dbReference>
<comment type="function">
    <text evidence="6">Has phosphodiesterase (PDE) activity against cyclic-di-AMP (c-di-AMP).</text>
</comment>
<evidence type="ECO:0000256" key="3">
    <source>
        <dbReference type="ARBA" id="ARBA00022692"/>
    </source>
</evidence>
<sequence>MFNHNMTFGTLPAFFKNRQLAVMAIFVSFMALIGTIIAFWLSWIVGVLWVLLVVIAMFVFFDTLRRIGRDTEHYIASLSYRINRGEQEAVIQMPVGVLLFNENYEIDWVNPYLQQFLADTNLVNKQLSVANDVLARIVMGWNTEEQQTRLAWLGRQFEVQVQPELHAIYLMDVTETSKVVKAYEDGQLVIGIISLDNYDEVTERMSDSEISALRSYATSAITDWMMAHDIYVRSLAADRFLMIGYREGLRQAENDKFNLLNEIREATSAQNTPLTLSIGISYHEDTIEAIAQGAQTQLDLALGRGGDQVVVKGSQADARFYGGNTNPMAKRTRVRARVISQALTELMTQADNVMVVGHQRADMDSIGAALGVRRLARMVGMDAWVVTNNDVAKMHADMQQLHQELMNEPRDAEALINEEAALNLVTPNTLLVLVDHSKPSITESPALLELLPDRLVIIDHHRRGEEFPENSLLTYIESYASSTSELVTELFEYQPRKAQGLSRIEATTLLAGIQLDTKSFTLRAGTRTFDAASYLRSVGADGNLIQNFMKDTMADYRDKSHLIEMVKMHGDAAIVVAEDDVIYDSVVVAQAADALLQIIGVACSFVIARRDAETVAISARSTGTKSVQIIMEQMGGGGHLSNAATQVKDQTTTEVAETLRELLTASREEVE</sequence>
<dbReference type="GeneID" id="94545469"/>
<evidence type="ECO:0000256" key="7">
    <source>
        <dbReference type="PIRSR" id="PIRSR026583-50"/>
    </source>
</evidence>
<comment type="caution">
    <text evidence="8">The sequence shown here is derived from an EMBL/GenBank/DDBJ whole genome shotgun (WGS) entry which is preliminary data.</text>
</comment>
<keyword evidence="7" id="KW-0479">Metal-binding</keyword>
<dbReference type="SUPFAM" id="SSF64182">
    <property type="entry name" value="DHH phosphoesterases"/>
    <property type="match status" value="1"/>
</dbReference>
<evidence type="ECO:0000256" key="4">
    <source>
        <dbReference type="ARBA" id="ARBA00022989"/>
    </source>
</evidence>
<dbReference type="EC" id="3.1.4.-" evidence="6"/>
<evidence type="ECO:0000313" key="8">
    <source>
        <dbReference type="EMBL" id="RDL01029.1"/>
    </source>
</evidence>
<dbReference type="GO" id="GO:0005886">
    <property type="term" value="C:plasma membrane"/>
    <property type="evidence" value="ECO:0007669"/>
    <property type="project" value="UniProtKB-SubCell"/>
</dbReference>
<gene>
    <name evidence="8" type="ORF">DFP99_1603</name>
</gene>
<dbReference type="RefSeq" id="WP_237342595.1">
    <property type="nucleotide sequence ID" value="NZ_BJYO01000008.1"/>
</dbReference>
<dbReference type="GO" id="GO:0046872">
    <property type="term" value="F:metal ion binding"/>
    <property type="evidence" value="ECO:0007669"/>
    <property type="project" value="UniProtKB-KW"/>
</dbReference>
<dbReference type="InterPro" id="IPR014528">
    <property type="entry name" value="GdpP/PdeA"/>
</dbReference>
<comment type="similarity">
    <text evidence="6">Belongs to the GdpP/PdeA phosphodiesterase family.</text>
</comment>
<dbReference type="InterPro" id="IPR038763">
    <property type="entry name" value="DHH_sf"/>
</dbReference>
<evidence type="ECO:0000256" key="5">
    <source>
        <dbReference type="ARBA" id="ARBA00023136"/>
    </source>
</evidence>
<dbReference type="GO" id="GO:0106409">
    <property type="term" value="F:cyclic-di-AMP phosphodiesterase activity"/>
    <property type="evidence" value="ECO:0007669"/>
    <property type="project" value="RHEA"/>
</dbReference>
<dbReference type="FunFam" id="3.90.1640.10:FF:000002">
    <property type="entry name" value="Cyclic-di-AMP phosphodiesterase"/>
    <property type="match status" value="1"/>
</dbReference>
<dbReference type="PANTHER" id="PTHR47618">
    <property type="entry name" value="BIFUNCTIONAL OLIGORIBONUCLEASE AND PAP PHOSPHATASE NRNA"/>
    <property type="match status" value="1"/>
</dbReference>
<keyword evidence="5 6" id="KW-0472">Membrane</keyword>
<dbReference type="InterPro" id="IPR003156">
    <property type="entry name" value="DHHA1_dom"/>
</dbReference>
<evidence type="ECO:0000256" key="6">
    <source>
        <dbReference type="PIRNR" id="PIRNR026583"/>
    </source>
</evidence>
<name>A0A288Q5L2_9LACO</name>
<dbReference type="InterPro" id="IPR000160">
    <property type="entry name" value="GGDEF_dom"/>
</dbReference>
<evidence type="ECO:0000313" key="9">
    <source>
        <dbReference type="Proteomes" id="UP000254912"/>
    </source>
</evidence>
<evidence type="ECO:0000256" key="2">
    <source>
        <dbReference type="ARBA" id="ARBA00022475"/>
    </source>
</evidence>